<feature type="compositionally biased region" description="Basic and acidic residues" evidence="1">
    <location>
        <begin position="22"/>
        <end position="34"/>
    </location>
</feature>
<accession>A0A9N9H394</accession>
<protein>
    <submittedName>
        <fullName evidence="2">357_t:CDS:1</fullName>
    </submittedName>
</protein>
<proteinExistence type="predicted"/>
<name>A0A9N9H394_9GLOM</name>
<evidence type="ECO:0000313" key="3">
    <source>
        <dbReference type="Proteomes" id="UP000789706"/>
    </source>
</evidence>
<feature type="region of interest" description="Disordered" evidence="1">
    <location>
        <begin position="18"/>
        <end position="40"/>
    </location>
</feature>
<evidence type="ECO:0000256" key="1">
    <source>
        <dbReference type="SAM" id="MobiDB-lite"/>
    </source>
</evidence>
<dbReference type="Proteomes" id="UP000789706">
    <property type="component" value="Unassembled WGS sequence"/>
</dbReference>
<dbReference type="EMBL" id="CAJVPK010005608">
    <property type="protein sequence ID" value="CAG8645617.1"/>
    <property type="molecule type" value="Genomic_DNA"/>
</dbReference>
<reference evidence="2" key="1">
    <citation type="submission" date="2021-06" db="EMBL/GenBank/DDBJ databases">
        <authorList>
            <person name="Kallberg Y."/>
            <person name="Tangrot J."/>
            <person name="Rosling A."/>
        </authorList>
    </citation>
    <scope>NUCLEOTIDE SEQUENCE</scope>
    <source>
        <strain evidence="2">AZ414A</strain>
    </source>
</reference>
<evidence type="ECO:0000313" key="2">
    <source>
        <dbReference type="EMBL" id="CAG8645617.1"/>
    </source>
</evidence>
<sequence length="40" mass="4686">SIGEDIWTVLMEKVMAGHHNQNRHDHGTAEDLNRKSVFRR</sequence>
<feature type="non-terminal residue" evidence="2">
    <location>
        <position position="40"/>
    </location>
</feature>
<dbReference type="AlphaFoldDB" id="A0A9N9H394"/>
<comment type="caution">
    <text evidence="2">The sequence shown here is derived from an EMBL/GenBank/DDBJ whole genome shotgun (WGS) entry which is preliminary data.</text>
</comment>
<gene>
    <name evidence="2" type="ORF">DEBURN_LOCUS11304</name>
</gene>
<organism evidence="2 3">
    <name type="scientific">Diversispora eburnea</name>
    <dbReference type="NCBI Taxonomy" id="1213867"/>
    <lineage>
        <taxon>Eukaryota</taxon>
        <taxon>Fungi</taxon>
        <taxon>Fungi incertae sedis</taxon>
        <taxon>Mucoromycota</taxon>
        <taxon>Glomeromycotina</taxon>
        <taxon>Glomeromycetes</taxon>
        <taxon>Diversisporales</taxon>
        <taxon>Diversisporaceae</taxon>
        <taxon>Diversispora</taxon>
    </lineage>
</organism>
<keyword evidence="3" id="KW-1185">Reference proteome</keyword>